<evidence type="ECO:0000313" key="1">
    <source>
        <dbReference type="EMBL" id="AJY75948.1"/>
    </source>
</evidence>
<dbReference type="Proteomes" id="UP000032633">
    <property type="component" value="Chromosome"/>
</dbReference>
<accession>A0A0D5NLY7</accession>
<reference evidence="1 2" key="1">
    <citation type="journal article" date="2015" name="J. Biotechnol.">
        <title>Complete genome sequence of Paenibacillus beijingensis 7188(T) (=DSM 24997(T)), a novel rhizobacterium from jujube garden soil.</title>
        <authorList>
            <person name="Kwak Y."/>
            <person name="Shin J.H."/>
        </authorList>
    </citation>
    <scope>NUCLEOTIDE SEQUENCE [LARGE SCALE GENOMIC DNA]</scope>
    <source>
        <strain evidence="1 2">DSM 24997</strain>
    </source>
</reference>
<gene>
    <name evidence="1" type="ORF">VN24_17055</name>
</gene>
<dbReference type="EMBL" id="CP011058">
    <property type="protein sequence ID" value="AJY75948.1"/>
    <property type="molecule type" value="Genomic_DNA"/>
</dbReference>
<protein>
    <submittedName>
        <fullName evidence="1">Uncharacterized protein</fullName>
    </submittedName>
</protein>
<sequence>MPRLKPAMLARIEPTRTSVETMIAPAPGLESHGPMSIDVLHSTKDDSFSRIVLLLYPFGKGVKTK</sequence>
<organism evidence="1 2">
    <name type="scientific">Paenibacillus beijingensis</name>
    <dbReference type="NCBI Taxonomy" id="1126833"/>
    <lineage>
        <taxon>Bacteria</taxon>
        <taxon>Bacillati</taxon>
        <taxon>Bacillota</taxon>
        <taxon>Bacilli</taxon>
        <taxon>Bacillales</taxon>
        <taxon>Paenibacillaceae</taxon>
        <taxon>Paenibacillus</taxon>
    </lineage>
</organism>
<dbReference type="STRING" id="1126833.VN24_17055"/>
<reference evidence="2" key="2">
    <citation type="submission" date="2015-03" db="EMBL/GenBank/DDBJ databases">
        <title>Genome sequence of Paenibacillus beijingensis strain DSM 24997T.</title>
        <authorList>
            <person name="Kwak Y."/>
            <person name="Shin J.-H."/>
        </authorList>
    </citation>
    <scope>NUCLEOTIDE SEQUENCE [LARGE SCALE GENOMIC DNA]</scope>
    <source>
        <strain evidence="2">DSM 24997</strain>
    </source>
</reference>
<keyword evidence="2" id="KW-1185">Reference proteome</keyword>
<proteinExistence type="predicted"/>
<dbReference type="RefSeq" id="WP_045671376.1">
    <property type="nucleotide sequence ID" value="NZ_CP011058.1"/>
</dbReference>
<dbReference type="AlphaFoldDB" id="A0A0D5NLY7"/>
<name>A0A0D5NLY7_9BACL</name>
<dbReference type="KEGG" id="pbj:VN24_17055"/>
<dbReference type="PATRIC" id="fig|1126833.4.peg.3742"/>
<dbReference type="HOGENOM" id="CLU_2845622_0_0_9"/>
<evidence type="ECO:0000313" key="2">
    <source>
        <dbReference type="Proteomes" id="UP000032633"/>
    </source>
</evidence>